<dbReference type="PANTHER" id="PTHR31089">
    <property type="entry name" value="CYCLIC DOF FACTOR 2"/>
    <property type="match status" value="1"/>
</dbReference>
<keyword evidence="2" id="KW-0863">Zinc-finger</keyword>
<evidence type="ECO:0000256" key="2">
    <source>
        <dbReference type="ARBA" id="ARBA00022771"/>
    </source>
</evidence>
<proteinExistence type="predicted"/>
<feature type="domain" description="Dof-type" evidence="9">
    <location>
        <begin position="87"/>
        <end position="141"/>
    </location>
</feature>
<keyword evidence="6" id="KW-0804">Transcription</keyword>
<evidence type="ECO:0000256" key="1">
    <source>
        <dbReference type="ARBA" id="ARBA00022723"/>
    </source>
</evidence>
<feature type="region of interest" description="Disordered" evidence="8">
    <location>
        <begin position="46"/>
        <end position="68"/>
    </location>
</feature>
<keyword evidence="11" id="KW-1185">Reference proteome</keyword>
<dbReference type="EMBL" id="OZ019904">
    <property type="protein sequence ID" value="CAK9198409.1"/>
    <property type="molecule type" value="Genomic_DNA"/>
</dbReference>
<feature type="compositionally biased region" description="Low complexity" evidence="8">
    <location>
        <begin position="51"/>
        <end position="61"/>
    </location>
</feature>
<evidence type="ECO:0000256" key="6">
    <source>
        <dbReference type="ARBA" id="ARBA00023163"/>
    </source>
</evidence>
<gene>
    <name evidence="10" type="ORF">CSSPTR1EN2_LOCUS4422</name>
</gene>
<feature type="region of interest" description="Disordered" evidence="8">
    <location>
        <begin position="138"/>
        <end position="175"/>
    </location>
</feature>
<accession>A0ABP0TKN1</accession>
<keyword evidence="1" id="KW-0479">Metal-binding</keyword>
<keyword evidence="3" id="KW-0862">Zinc</keyword>
<evidence type="ECO:0000256" key="3">
    <source>
        <dbReference type="ARBA" id="ARBA00022833"/>
    </source>
</evidence>
<protein>
    <recommendedName>
        <fullName evidence="9">Dof-type domain-containing protein</fullName>
    </recommendedName>
</protein>
<sequence length="311" mass="33446">MSACFLAPTSFSSSLLPPPPHPPTPHNLIFGLLAFLLYKKPSLGSFHSGNEEQQQQQQQQQQEKKASQLFAQRALQERRLKPPDQVVPCPRCQSLNTKFCYYNNYSLTQPRHFCKNCRRYWTAGGTLRNVPVGGGCRKNKLSSKSDAGAAAGGGGGPGLSTHTSQQVHAGGRGGDLTAFFENPAAAYSTRVGNLGALSEAGHHGSSYNHNTVSSDDIAAQEASSYARGGGGGGGDIWRNLQQQQQLKQEVLWGQPESERSASQSASHHHHQAGGMPNYETVAPSDTHFWSNPGWPPLDLHALHGSGGTQLL</sequence>
<evidence type="ECO:0000313" key="11">
    <source>
        <dbReference type="Proteomes" id="UP001497512"/>
    </source>
</evidence>
<dbReference type="Pfam" id="PF02701">
    <property type="entry name" value="Zn_ribbon_Dof"/>
    <property type="match status" value="1"/>
</dbReference>
<keyword evidence="7" id="KW-0539">Nucleus</keyword>
<organism evidence="10 11">
    <name type="scientific">Sphagnum troendelagicum</name>
    <dbReference type="NCBI Taxonomy" id="128251"/>
    <lineage>
        <taxon>Eukaryota</taxon>
        <taxon>Viridiplantae</taxon>
        <taxon>Streptophyta</taxon>
        <taxon>Embryophyta</taxon>
        <taxon>Bryophyta</taxon>
        <taxon>Sphagnophytina</taxon>
        <taxon>Sphagnopsida</taxon>
        <taxon>Sphagnales</taxon>
        <taxon>Sphagnaceae</taxon>
        <taxon>Sphagnum</taxon>
    </lineage>
</organism>
<feature type="region of interest" description="Disordered" evidence="8">
    <location>
        <begin position="252"/>
        <end position="284"/>
    </location>
</feature>
<dbReference type="InterPro" id="IPR045174">
    <property type="entry name" value="Dof"/>
</dbReference>
<evidence type="ECO:0000256" key="4">
    <source>
        <dbReference type="ARBA" id="ARBA00023015"/>
    </source>
</evidence>
<name>A0ABP0TKN1_9BRYO</name>
<evidence type="ECO:0000256" key="7">
    <source>
        <dbReference type="ARBA" id="ARBA00023242"/>
    </source>
</evidence>
<dbReference type="InterPro" id="IPR003851">
    <property type="entry name" value="Znf_Dof"/>
</dbReference>
<evidence type="ECO:0000259" key="9">
    <source>
        <dbReference type="PROSITE" id="PS50884"/>
    </source>
</evidence>
<dbReference type="Proteomes" id="UP001497512">
    <property type="component" value="Chromosome 12"/>
</dbReference>
<keyword evidence="4" id="KW-0805">Transcription regulation</keyword>
<keyword evidence="5" id="KW-0238">DNA-binding</keyword>
<dbReference type="PANTHER" id="PTHR31089:SF1">
    <property type="entry name" value="CYCLIC DOF FACTOR 3"/>
    <property type="match status" value="1"/>
</dbReference>
<dbReference type="PROSITE" id="PS01361">
    <property type="entry name" value="ZF_DOF_1"/>
    <property type="match status" value="1"/>
</dbReference>
<evidence type="ECO:0000256" key="5">
    <source>
        <dbReference type="ARBA" id="ARBA00023125"/>
    </source>
</evidence>
<dbReference type="PROSITE" id="PS50884">
    <property type="entry name" value="ZF_DOF_2"/>
    <property type="match status" value="1"/>
</dbReference>
<evidence type="ECO:0000256" key="8">
    <source>
        <dbReference type="SAM" id="MobiDB-lite"/>
    </source>
</evidence>
<reference evidence="10" key="1">
    <citation type="submission" date="2024-02" db="EMBL/GenBank/DDBJ databases">
        <authorList>
            <consortium name="ELIXIR-Norway"/>
            <consortium name="Elixir Norway"/>
        </authorList>
    </citation>
    <scope>NUCLEOTIDE SEQUENCE</scope>
</reference>
<evidence type="ECO:0000313" key="10">
    <source>
        <dbReference type="EMBL" id="CAK9198409.1"/>
    </source>
</evidence>